<keyword evidence="3" id="KW-1185">Reference proteome</keyword>
<evidence type="ECO:0000313" key="2">
    <source>
        <dbReference type="EMBL" id="TNH25592.1"/>
    </source>
</evidence>
<dbReference type="InterPro" id="IPR013154">
    <property type="entry name" value="ADH-like_N"/>
</dbReference>
<dbReference type="InterPro" id="IPR011032">
    <property type="entry name" value="GroES-like_sf"/>
</dbReference>
<dbReference type="InterPro" id="IPR036291">
    <property type="entry name" value="NAD(P)-bd_dom_sf"/>
</dbReference>
<dbReference type="OrthoDB" id="5195079at2"/>
<sequence>MRAIWLREFGGPEVLVPDTAPDPTPGPGQVSIDVAHANITFVETQQRSGRPGPFRVTPPLIPGNGVGGVITFVGPDVDPALLGKRVVSATGGFGGYAERAVVDAAATIEVPTGLALDEAVALLADGRTATMLIDAVGVRPGDRVLVEAAAGGVGSLLVQLAARAGGRVVGAAGGPRKVDLLPGFGAELAVDYRRPGWAERVLDAMGGVDVVFDGVGGDIAATAFDLLEPGGRMVSFGLASGTWSPISPEAATARQVTQVRPEVSPERLRAYTGQALADAAAGRLRPLIGQRFPLERAADAHAAIEARATVGKTLLDVA</sequence>
<dbReference type="Pfam" id="PF08240">
    <property type="entry name" value="ADH_N"/>
    <property type="match status" value="1"/>
</dbReference>
<gene>
    <name evidence="2" type="ORF">FHG89_22800</name>
</gene>
<dbReference type="PANTHER" id="PTHR43677:SF4">
    <property type="entry name" value="QUINONE OXIDOREDUCTASE-LIKE PROTEIN 2"/>
    <property type="match status" value="1"/>
</dbReference>
<dbReference type="Gene3D" id="3.40.50.720">
    <property type="entry name" value="NAD(P)-binding Rossmann-like Domain"/>
    <property type="match status" value="1"/>
</dbReference>
<dbReference type="InterPro" id="IPR051397">
    <property type="entry name" value="Zn-ADH-like_protein"/>
</dbReference>
<name>A0A5C4QFC3_9ACTN</name>
<accession>A0A5C4QFC3</accession>
<dbReference type="GO" id="GO:0016491">
    <property type="term" value="F:oxidoreductase activity"/>
    <property type="evidence" value="ECO:0007669"/>
    <property type="project" value="InterPro"/>
</dbReference>
<feature type="domain" description="Enoyl reductase (ER)" evidence="1">
    <location>
        <begin position="10"/>
        <end position="315"/>
    </location>
</feature>
<dbReference type="PANTHER" id="PTHR43677">
    <property type="entry name" value="SHORT-CHAIN DEHYDROGENASE/REDUCTASE"/>
    <property type="match status" value="1"/>
</dbReference>
<dbReference type="InterPro" id="IPR020843">
    <property type="entry name" value="ER"/>
</dbReference>
<dbReference type="SUPFAM" id="SSF50129">
    <property type="entry name" value="GroES-like"/>
    <property type="match status" value="1"/>
</dbReference>
<protein>
    <submittedName>
        <fullName evidence="2">Zinc-binding dehydrogenase</fullName>
    </submittedName>
</protein>
<comment type="caution">
    <text evidence="2">The sequence shown here is derived from an EMBL/GenBank/DDBJ whole genome shotgun (WGS) entry which is preliminary data.</text>
</comment>
<proteinExistence type="predicted"/>
<evidence type="ECO:0000313" key="3">
    <source>
        <dbReference type="Proteomes" id="UP000306145"/>
    </source>
</evidence>
<evidence type="ECO:0000259" key="1">
    <source>
        <dbReference type="SMART" id="SM00829"/>
    </source>
</evidence>
<dbReference type="Gene3D" id="3.90.180.10">
    <property type="entry name" value="Medium-chain alcohol dehydrogenases, catalytic domain"/>
    <property type="match status" value="1"/>
</dbReference>
<dbReference type="AlphaFoldDB" id="A0A5C4QFC3"/>
<dbReference type="SUPFAM" id="SSF51735">
    <property type="entry name" value="NAD(P)-binding Rossmann-fold domains"/>
    <property type="match status" value="1"/>
</dbReference>
<dbReference type="EMBL" id="VDFY01000197">
    <property type="protein sequence ID" value="TNH25592.1"/>
    <property type="molecule type" value="Genomic_DNA"/>
</dbReference>
<dbReference type="RefSeq" id="WP_139586446.1">
    <property type="nucleotide sequence ID" value="NZ_VDFY01000197.1"/>
</dbReference>
<dbReference type="SMART" id="SM00829">
    <property type="entry name" value="PKS_ER"/>
    <property type="match status" value="1"/>
</dbReference>
<reference evidence="2 3" key="1">
    <citation type="submission" date="2019-06" db="EMBL/GenBank/DDBJ databases">
        <title>Micromonospora ordensis sp. nov., isolated from deep marine sediment.</title>
        <authorList>
            <person name="Veyisoglu A."/>
            <person name="Carro L."/>
            <person name="Klenk H.-P."/>
            <person name="Sahin N."/>
        </authorList>
    </citation>
    <scope>NUCLEOTIDE SEQUENCE [LARGE SCALE GENOMIC DNA]</scope>
    <source>
        <strain evidence="2 3">S2509</strain>
    </source>
</reference>
<organism evidence="2 3">
    <name type="scientific">Micromonospora orduensis</name>
    <dbReference type="NCBI Taxonomy" id="1420891"/>
    <lineage>
        <taxon>Bacteria</taxon>
        <taxon>Bacillati</taxon>
        <taxon>Actinomycetota</taxon>
        <taxon>Actinomycetes</taxon>
        <taxon>Micromonosporales</taxon>
        <taxon>Micromonosporaceae</taxon>
        <taxon>Micromonospora</taxon>
    </lineage>
</organism>
<dbReference type="Proteomes" id="UP000306145">
    <property type="component" value="Unassembled WGS sequence"/>
</dbReference>
<dbReference type="Pfam" id="PF13602">
    <property type="entry name" value="ADH_zinc_N_2"/>
    <property type="match status" value="1"/>
</dbReference>